<dbReference type="GO" id="GO:0005829">
    <property type="term" value="C:cytosol"/>
    <property type="evidence" value="ECO:0007669"/>
    <property type="project" value="TreeGrafter"/>
</dbReference>
<dbReference type="SMART" id="SM00316">
    <property type="entry name" value="S1"/>
    <property type="match status" value="1"/>
</dbReference>
<evidence type="ECO:0000313" key="3">
    <source>
        <dbReference type="EMBL" id="SQI19808.1"/>
    </source>
</evidence>
<evidence type="ECO:0000256" key="1">
    <source>
        <dbReference type="SAM" id="MobiDB-lite"/>
    </source>
</evidence>
<dbReference type="PROSITE" id="PS50126">
    <property type="entry name" value="S1"/>
    <property type="match status" value="1"/>
</dbReference>
<organism evidence="3 4">
    <name type="scientific">Salmonella enterica subsp. arizonae</name>
    <dbReference type="NCBI Taxonomy" id="59203"/>
    <lineage>
        <taxon>Bacteria</taxon>
        <taxon>Pseudomonadati</taxon>
        <taxon>Pseudomonadota</taxon>
        <taxon>Gammaproteobacteria</taxon>
        <taxon>Enterobacterales</taxon>
        <taxon>Enterobacteriaceae</taxon>
        <taxon>Salmonella</taxon>
    </lineage>
</organism>
<name>A0A2X4TBK2_SALER</name>
<gene>
    <name evidence="3" type="primary">yhgF_1</name>
    <name evidence="3" type="ORF">NCTC7307_00362</name>
</gene>
<accession>A0A2X4TBK2</accession>
<dbReference type="EMBL" id="LS483466">
    <property type="protein sequence ID" value="SQI19808.1"/>
    <property type="molecule type" value="Genomic_DNA"/>
</dbReference>
<dbReference type="Pfam" id="PF17674">
    <property type="entry name" value="HHH_9"/>
    <property type="match status" value="1"/>
</dbReference>
<keyword evidence="4" id="KW-1185">Reference proteome</keyword>
<dbReference type="GO" id="GO:0003729">
    <property type="term" value="F:mRNA binding"/>
    <property type="evidence" value="ECO:0007669"/>
    <property type="project" value="TreeGrafter"/>
</dbReference>
<dbReference type="InterPro" id="IPR041692">
    <property type="entry name" value="HHH_9"/>
</dbReference>
<dbReference type="Gene3D" id="2.40.50.140">
    <property type="entry name" value="Nucleic acid-binding proteins"/>
    <property type="match status" value="1"/>
</dbReference>
<dbReference type="InterPro" id="IPR012340">
    <property type="entry name" value="NA-bd_OB-fold"/>
</dbReference>
<evidence type="ECO:0000259" key="2">
    <source>
        <dbReference type="PROSITE" id="PS50126"/>
    </source>
</evidence>
<dbReference type="PANTHER" id="PTHR10724:SF10">
    <property type="entry name" value="S1 RNA-BINDING DOMAIN-CONTAINING PROTEIN 1"/>
    <property type="match status" value="1"/>
</dbReference>
<feature type="region of interest" description="Disordered" evidence="1">
    <location>
        <begin position="184"/>
        <end position="238"/>
    </location>
</feature>
<sequence>MNRLGPKAFEQCAGFLRINHGDNPLDASTVHPEAYPVVERILAATQQALKDLMGNSSELRHLKASDFTDDRFGVPTVTDIIKELEKPGRDPRPEFKTAQFADDVETMNDLLPGMILEGAVTNVTNFGAFVDIGVHQDGLVHISSLANKFVDDPHTVVKAGDIVKVKVLEIDLQRKRIALTMRLDEQPGETTARRGGGNDRAQGNRPATKAAKPRGRDAQPVGNSAMMDALAAAMGKKR</sequence>
<dbReference type="Gene3D" id="1.10.150.310">
    <property type="entry name" value="Tex RuvX-like domain-like"/>
    <property type="match status" value="1"/>
</dbReference>
<dbReference type="CDD" id="cd05685">
    <property type="entry name" value="S1_Tex"/>
    <property type="match status" value="1"/>
</dbReference>
<dbReference type="InterPro" id="IPR050437">
    <property type="entry name" value="Ribos_protein_bS1-like"/>
</dbReference>
<dbReference type="SUPFAM" id="SSF47781">
    <property type="entry name" value="RuvA domain 2-like"/>
    <property type="match status" value="1"/>
</dbReference>
<dbReference type="GO" id="GO:0006412">
    <property type="term" value="P:translation"/>
    <property type="evidence" value="ECO:0007669"/>
    <property type="project" value="TreeGrafter"/>
</dbReference>
<dbReference type="InterPro" id="IPR003029">
    <property type="entry name" value="S1_domain"/>
</dbReference>
<dbReference type="GO" id="GO:0003735">
    <property type="term" value="F:structural constituent of ribosome"/>
    <property type="evidence" value="ECO:0007669"/>
    <property type="project" value="TreeGrafter"/>
</dbReference>
<evidence type="ECO:0000313" key="4">
    <source>
        <dbReference type="Proteomes" id="UP000248731"/>
    </source>
</evidence>
<dbReference type="PANTHER" id="PTHR10724">
    <property type="entry name" value="30S RIBOSOMAL PROTEIN S1"/>
    <property type="match status" value="1"/>
</dbReference>
<dbReference type="SUPFAM" id="SSF50249">
    <property type="entry name" value="Nucleic acid-binding proteins"/>
    <property type="match status" value="1"/>
</dbReference>
<dbReference type="Proteomes" id="UP000248731">
    <property type="component" value="Chromosome 1"/>
</dbReference>
<dbReference type="AlphaFoldDB" id="A0A2X4TBK2"/>
<dbReference type="FunFam" id="2.40.50.140:FF:000051">
    <property type="entry name" value="RNA-binding transcriptional accessory protein"/>
    <property type="match status" value="1"/>
</dbReference>
<protein>
    <submittedName>
        <fullName evidence="3">Transcription accessory protein</fullName>
    </submittedName>
</protein>
<feature type="domain" description="S1 motif" evidence="2">
    <location>
        <begin position="113"/>
        <end position="182"/>
    </location>
</feature>
<proteinExistence type="predicted"/>
<reference evidence="3 4" key="1">
    <citation type="submission" date="2018-06" db="EMBL/GenBank/DDBJ databases">
        <authorList>
            <consortium name="Pathogen Informatics"/>
            <person name="Doyle S."/>
        </authorList>
    </citation>
    <scope>NUCLEOTIDE SEQUENCE [LARGE SCALE GENOMIC DNA]</scope>
    <source>
        <strain evidence="3 4">NCTC7307</strain>
    </source>
</reference>
<dbReference type="Pfam" id="PF00575">
    <property type="entry name" value="S1"/>
    <property type="match status" value="1"/>
</dbReference>
<dbReference type="InterPro" id="IPR010994">
    <property type="entry name" value="RuvA_2-like"/>
</dbReference>
<dbReference type="InterPro" id="IPR044146">
    <property type="entry name" value="S1_Tex"/>
</dbReference>